<evidence type="ECO:0000256" key="3">
    <source>
        <dbReference type="RuleBase" id="RU000363"/>
    </source>
</evidence>
<evidence type="ECO:0000313" key="5">
    <source>
        <dbReference type="Proteomes" id="UP001595839"/>
    </source>
</evidence>
<dbReference type="RefSeq" id="WP_381169761.1">
    <property type="nucleotide sequence ID" value="NZ_JBHSFK010000004.1"/>
</dbReference>
<dbReference type="Proteomes" id="UP001595839">
    <property type="component" value="Unassembled WGS sequence"/>
</dbReference>
<evidence type="ECO:0000313" key="4">
    <source>
        <dbReference type="EMBL" id="MFC4499536.1"/>
    </source>
</evidence>
<organism evidence="4 5">
    <name type="scientific">Streptomyces vulcanius</name>
    <dbReference type="NCBI Taxonomy" id="1441876"/>
    <lineage>
        <taxon>Bacteria</taxon>
        <taxon>Bacillati</taxon>
        <taxon>Actinomycetota</taxon>
        <taxon>Actinomycetes</taxon>
        <taxon>Kitasatosporales</taxon>
        <taxon>Streptomycetaceae</taxon>
        <taxon>Streptomyces</taxon>
    </lineage>
</organism>
<accession>A0ABV9ALA3</accession>
<reference evidence="5" key="1">
    <citation type="journal article" date="2019" name="Int. J. Syst. Evol. Microbiol.">
        <title>The Global Catalogue of Microorganisms (GCM) 10K type strain sequencing project: providing services to taxonomists for standard genome sequencing and annotation.</title>
        <authorList>
            <consortium name="The Broad Institute Genomics Platform"/>
            <consortium name="The Broad Institute Genome Sequencing Center for Infectious Disease"/>
            <person name="Wu L."/>
            <person name="Ma J."/>
        </authorList>
    </citation>
    <scope>NUCLEOTIDE SEQUENCE [LARGE SCALE GENOMIC DNA]</scope>
    <source>
        <strain evidence="5">CGMCC 4.7177</strain>
    </source>
</reference>
<dbReference type="InterPro" id="IPR036291">
    <property type="entry name" value="NAD(P)-bd_dom_sf"/>
</dbReference>
<dbReference type="EMBL" id="JBHSFK010000004">
    <property type="protein sequence ID" value="MFC4499536.1"/>
    <property type="molecule type" value="Genomic_DNA"/>
</dbReference>
<keyword evidence="2" id="KW-0560">Oxidoreductase</keyword>
<dbReference type="InterPro" id="IPR051687">
    <property type="entry name" value="Peroxisomal_Beta-Oxidation"/>
</dbReference>
<comment type="caution">
    <text evidence="4">The sequence shown here is derived from an EMBL/GenBank/DDBJ whole genome shotgun (WGS) entry which is preliminary data.</text>
</comment>
<dbReference type="Gene3D" id="3.40.50.720">
    <property type="entry name" value="NAD(P)-binding Rossmann-like Domain"/>
    <property type="match status" value="1"/>
</dbReference>
<keyword evidence="5" id="KW-1185">Reference proteome</keyword>
<gene>
    <name evidence="4" type="ORF">ACFPIH_08335</name>
</gene>
<dbReference type="PRINTS" id="PR00080">
    <property type="entry name" value="SDRFAMILY"/>
</dbReference>
<dbReference type="Pfam" id="PF00106">
    <property type="entry name" value="adh_short"/>
    <property type="match status" value="1"/>
</dbReference>
<dbReference type="SUPFAM" id="SSF51735">
    <property type="entry name" value="NAD(P)-binding Rossmann-fold domains"/>
    <property type="match status" value="1"/>
</dbReference>
<evidence type="ECO:0000256" key="1">
    <source>
        <dbReference type="ARBA" id="ARBA00006484"/>
    </source>
</evidence>
<dbReference type="InterPro" id="IPR002347">
    <property type="entry name" value="SDR_fam"/>
</dbReference>
<protein>
    <submittedName>
        <fullName evidence="4">SDR family NAD(P)-dependent oxidoreductase</fullName>
    </submittedName>
</protein>
<sequence>MSEFSFAGRVAVVTGAGRGIGRAHARLLAERGAKVVVNDLGGSMEGEGADAGPAQKVVDEIRAAGGEAVADTHDVSTEAGGQAIVGSAIEHFGRIDVLVNNAGIIRWAGLPEVDLDNLERHLAVHLLGSFNTLRAAWPHFVEQNYGRVVLTTSSGVFGLPNNLSYAAAKGGTIGLARSAKLAGEPHNIKVNLIAPAAMTRMGGGEPPEDAPPAPGQPYMPSDAVAPMVAYLAHENCPVSGEIYTAGAGRFARLFIASTEGYAHEDGPASIEDVARNWDAINDEKGYYVPSDLMAWSGSFLKHQFA</sequence>
<evidence type="ECO:0000256" key="2">
    <source>
        <dbReference type="ARBA" id="ARBA00023002"/>
    </source>
</evidence>
<proteinExistence type="inferred from homology"/>
<dbReference type="PANTHER" id="PTHR45024:SF2">
    <property type="entry name" value="SCP2 DOMAIN-CONTAINING PROTEIN"/>
    <property type="match status" value="1"/>
</dbReference>
<dbReference type="PANTHER" id="PTHR45024">
    <property type="entry name" value="DEHYDROGENASES, SHORT CHAIN"/>
    <property type="match status" value="1"/>
</dbReference>
<comment type="similarity">
    <text evidence="1 3">Belongs to the short-chain dehydrogenases/reductases (SDR) family.</text>
</comment>
<name>A0ABV9ALA3_9ACTN</name>
<dbReference type="PRINTS" id="PR00081">
    <property type="entry name" value="GDHRDH"/>
</dbReference>